<reference evidence="1 2" key="1">
    <citation type="submission" date="2016-01" db="EMBL/GenBank/DDBJ databases">
        <authorList>
            <person name="Oliw E.H."/>
        </authorList>
    </citation>
    <scope>NUCLEOTIDE SEQUENCE [LARGE SCALE GENOMIC DNA]</scope>
    <source>
        <strain evidence="1 2">PSS_7772B</strain>
    </source>
</reference>
<evidence type="ECO:0000313" key="2">
    <source>
        <dbReference type="Proteomes" id="UP000070687"/>
    </source>
</evidence>
<dbReference type="Proteomes" id="UP000070687">
    <property type="component" value="Unassembled WGS sequence"/>
</dbReference>
<protein>
    <submittedName>
        <fullName evidence="1">Uncharacterized protein</fullName>
    </submittedName>
</protein>
<evidence type="ECO:0000313" key="1">
    <source>
        <dbReference type="EMBL" id="KXA19619.1"/>
    </source>
</evidence>
<name>A0A133NTK2_GARVA</name>
<dbReference type="AlphaFoldDB" id="A0A133NTK2"/>
<gene>
    <name evidence="1" type="ORF">HMPREF3208_01031</name>
</gene>
<dbReference type="PATRIC" id="fig|2702.100.peg.1010"/>
<proteinExistence type="predicted"/>
<sequence>MHRSICERTVSLLERVLNLIYGASARVHQNCCAKETVLIHAIIAYDKSS</sequence>
<organism evidence="1 2">
    <name type="scientific">Gardnerella vaginalis</name>
    <dbReference type="NCBI Taxonomy" id="2702"/>
    <lineage>
        <taxon>Bacteria</taxon>
        <taxon>Bacillati</taxon>
        <taxon>Actinomycetota</taxon>
        <taxon>Actinomycetes</taxon>
        <taxon>Bifidobacteriales</taxon>
        <taxon>Bifidobacteriaceae</taxon>
        <taxon>Gardnerella</taxon>
    </lineage>
</organism>
<comment type="caution">
    <text evidence="1">The sequence shown here is derived from an EMBL/GenBank/DDBJ whole genome shotgun (WGS) entry which is preliminary data.</text>
</comment>
<accession>A0A133NTK2</accession>
<dbReference type="EMBL" id="LRQB01000064">
    <property type="protein sequence ID" value="KXA19619.1"/>
    <property type="molecule type" value="Genomic_DNA"/>
</dbReference>